<evidence type="ECO:0000256" key="1">
    <source>
        <dbReference type="SAM" id="MobiDB-lite"/>
    </source>
</evidence>
<protein>
    <submittedName>
        <fullName evidence="2">Uncharacterized protein</fullName>
    </submittedName>
</protein>
<accession>A0A5J6GE27</accession>
<feature type="compositionally biased region" description="Pro residues" evidence="1">
    <location>
        <begin position="135"/>
        <end position="150"/>
    </location>
</feature>
<dbReference type="AlphaFoldDB" id="A0A5J6GE27"/>
<dbReference type="EMBL" id="CP023699">
    <property type="protein sequence ID" value="QEU92238.1"/>
    <property type="molecule type" value="Genomic_DNA"/>
</dbReference>
<sequence>MVVQGGVSPCGLRISSCIRGGGPLGQRRKGRSTCPSDQGPVRGAGNCAPSHDAPAPKSPSLRGPWGSAPDPAPQTPEGLNFPARGAEVPGPARKTGIARLARKTEERDALTPPRPRLRAPSGARGTARPATTQPHPNPPAPAAPGAPPQTPLLKRRRG</sequence>
<dbReference type="KEGG" id="ska:CP970_16170"/>
<feature type="region of interest" description="Disordered" evidence="1">
    <location>
        <begin position="14"/>
        <end position="158"/>
    </location>
</feature>
<dbReference type="Proteomes" id="UP000325529">
    <property type="component" value="Chromosome"/>
</dbReference>
<reference evidence="2 3" key="1">
    <citation type="submission" date="2017-09" db="EMBL/GenBank/DDBJ databases">
        <authorList>
            <person name="Lee N."/>
            <person name="Cho B.-K."/>
        </authorList>
    </citation>
    <scope>NUCLEOTIDE SEQUENCE [LARGE SCALE GENOMIC DNA]</scope>
    <source>
        <strain evidence="2 3">ATCC 12853</strain>
    </source>
</reference>
<gene>
    <name evidence="2" type="ORF">CP970_16170</name>
</gene>
<evidence type="ECO:0000313" key="3">
    <source>
        <dbReference type="Proteomes" id="UP000325529"/>
    </source>
</evidence>
<evidence type="ECO:0000313" key="2">
    <source>
        <dbReference type="EMBL" id="QEU92238.1"/>
    </source>
</evidence>
<proteinExistence type="predicted"/>
<name>A0A5J6GE27_STRKN</name>
<organism evidence="2 3">
    <name type="scientific">Streptomyces kanamyceticus</name>
    <dbReference type="NCBI Taxonomy" id="1967"/>
    <lineage>
        <taxon>Bacteria</taxon>
        <taxon>Bacillati</taxon>
        <taxon>Actinomycetota</taxon>
        <taxon>Actinomycetes</taxon>
        <taxon>Kitasatosporales</taxon>
        <taxon>Streptomycetaceae</taxon>
        <taxon>Streptomyces</taxon>
    </lineage>
</organism>
<keyword evidence="3" id="KW-1185">Reference proteome</keyword>